<dbReference type="GO" id="GO:0016874">
    <property type="term" value="F:ligase activity"/>
    <property type="evidence" value="ECO:0007669"/>
    <property type="project" value="UniProtKB-KW"/>
</dbReference>
<reference evidence="6 7" key="1">
    <citation type="submission" date="2016-11" db="EMBL/GenBank/DDBJ databases">
        <authorList>
            <person name="Jaros S."/>
            <person name="Januszkiewicz K."/>
            <person name="Wedrychowicz H."/>
        </authorList>
    </citation>
    <scope>NUCLEOTIDE SEQUENCE [LARGE SCALE GENOMIC DNA]</scope>
    <source>
        <strain evidence="6 7">DSM 44523</strain>
    </source>
</reference>
<sequence>MELRPITVLATSVGNDGFPSVMEALRENGERRVTVVGVDVRESAPGLHLADHAALVPPRGEPDALVRSVLALARKHRADALLPLSTEDQPFFAERADFLAAQGLPVVASAADALATANDKLALLSVCAPGGVPCPRHVPVRTVPEVEAAARELGWPERGFVFKLNRGTGAQGVKVVDPALDRVARLFDRDNLRIRYEDLVTGLSGVDVLPPAHLAEYLPGKEYSVDVLCERGRTLVAVVRERLATLYGLATHSVVVDLPAAARAAERVVALLGLSHVVNVQFRCDAEGVPRLLEVNPRIPGTVGLSVAAGVNLPYLAVKQALGEEFAAPQPKIGTELVRTWRTVLPTRRVERW</sequence>
<dbReference type="PROSITE" id="PS00867">
    <property type="entry name" value="CPSASE_2"/>
    <property type="match status" value="1"/>
</dbReference>
<gene>
    <name evidence="6" type="ORF">SAMN05444320_101776</name>
</gene>
<dbReference type="InterPro" id="IPR011761">
    <property type="entry name" value="ATP-grasp"/>
</dbReference>
<accession>A0A1M4VIB3</accession>
<evidence type="ECO:0000256" key="4">
    <source>
        <dbReference type="PROSITE-ProRule" id="PRU00409"/>
    </source>
</evidence>
<proteinExistence type="predicted"/>
<dbReference type="PANTHER" id="PTHR43585">
    <property type="entry name" value="FUMIPYRROLE BIOSYNTHESIS PROTEIN C"/>
    <property type="match status" value="1"/>
</dbReference>
<dbReference type="EMBL" id="FQVN01000001">
    <property type="protein sequence ID" value="SHE68563.1"/>
    <property type="molecule type" value="Genomic_DNA"/>
</dbReference>
<dbReference type="GO" id="GO:0005524">
    <property type="term" value="F:ATP binding"/>
    <property type="evidence" value="ECO:0007669"/>
    <property type="project" value="UniProtKB-UniRule"/>
</dbReference>
<dbReference type="Gene3D" id="3.30.470.20">
    <property type="entry name" value="ATP-grasp fold, B domain"/>
    <property type="match status" value="1"/>
</dbReference>
<dbReference type="GO" id="GO:0046872">
    <property type="term" value="F:metal ion binding"/>
    <property type="evidence" value="ECO:0007669"/>
    <property type="project" value="InterPro"/>
</dbReference>
<keyword evidence="1" id="KW-0436">Ligase</keyword>
<organism evidence="6 7">
    <name type="scientific">Streptoalloteichus hindustanus</name>
    <dbReference type="NCBI Taxonomy" id="2017"/>
    <lineage>
        <taxon>Bacteria</taxon>
        <taxon>Bacillati</taxon>
        <taxon>Actinomycetota</taxon>
        <taxon>Actinomycetes</taxon>
        <taxon>Pseudonocardiales</taxon>
        <taxon>Pseudonocardiaceae</taxon>
        <taxon>Streptoalloteichus</taxon>
    </lineage>
</organism>
<keyword evidence="2 4" id="KW-0547">Nucleotide-binding</keyword>
<dbReference type="Pfam" id="PF15632">
    <property type="entry name" value="ATPgrasp_Ter"/>
    <property type="match status" value="1"/>
</dbReference>
<evidence type="ECO:0000313" key="6">
    <source>
        <dbReference type="EMBL" id="SHE68563.1"/>
    </source>
</evidence>
<dbReference type="AlphaFoldDB" id="A0A1M4VIB3"/>
<evidence type="ECO:0000256" key="1">
    <source>
        <dbReference type="ARBA" id="ARBA00022598"/>
    </source>
</evidence>
<keyword evidence="7" id="KW-1185">Reference proteome</keyword>
<name>A0A1M4VIB3_STRHI</name>
<feature type="domain" description="ATP-grasp" evidence="5">
    <location>
        <begin position="124"/>
        <end position="322"/>
    </location>
</feature>
<dbReference type="RefSeq" id="WP_073479873.1">
    <property type="nucleotide sequence ID" value="NZ_FQVN01000001.1"/>
</dbReference>
<dbReference type="Gene3D" id="3.40.50.20">
    <property type="match status" value="1"/>
</dbReference>
<evidence type="ECO:0000313" key="7">
    <source>
        <dbReference type="Proteomes" id="UP000184501"/>
    </source>
</evidence>
<evidence type="ECO:0000259" key="5">
    <source>
        <dbReference type="PROSITE" id="PS50975"/>
    </source>
</evidence>
<evidence type="ECO:0000256" key="2">
    <source>
        <dbReference type="ARBA" id="ARBA00022741"/>
    </source>
</evidence>
<dbReference type="STRING" id="2017.SAMN05444320_101776"/>
<dbReference type="InterPro" id="IPR005479">
    <property type="entry name" value="CPAse_ATP-bd"/>
</dbReference>
<dbReference type="SUPFAM" id="SSF56059">
    <property type="entry name" value="Glutathione synthetase ATP-binding domain-like"/>
    <property type="match status" value="1"/>
</dbReference>
<dbReference type="PANTHER" id="PTHR43585:SF2">
    <property type="entry name" value="ATP-GRASP ENZYME FSQD"/>
    <property type="match status" value="1"/>
</dbReference>
<dbReference type="PROSITE" id="PS50975">
    <property type="entry name" value="ATP_GRASP"/>
    <property type="match status" value="1"/>
</dbReference>
<evidence type="ECO:0000256" key="3">
    <source>
        <dbReference type="ARBA" id="ARBA00022840"/>
    </source>
</evidence>
<dbReference type="OrthoDB" id="3568063at2"/>
<dbReference type="Proteomes" id="UP000184501">
    <property type="component" value="Unassembled WGS sequence"/>
</dbReference>
<protein>
    <submittedName>
        <fullName evidence="6">Carbamoyl-phosphate synthase large subunit</fullName>
    </submittedName>
</protein>
<dbReference type="InterPro" id="IPR052032">
    <property type="entry name" value="ATP-dep_AA_Ligase"/>
</dbReference>
<keyword evidence="3 4" id="KW-0067">ATP-binding</keyword>